<evidence type="ECO:0000313" key="11">
    <source>
        <dbReference type="EMBL" id="OGG15982.1"/>
    </source>
</evidence>
<keyword evidence="3 8" id="KW-0694">RNA-binding</keyword>
<dbReference type="Gene3D" id="3.30.1140.32">
    <property type="entry name" value="Ribosomal protein S3, C-terminal domain"/>
    <property type="match status" value="1"/>
</dbReference>
<keyword evidence="2 8" id="KW-0699">rRNA-binding</keyword>
<dbReference type="InterPro" id="IPR009019">
    <property type="entry name" value="KH_sf_prok-type"/>
</dbReference>
<dbReference type="SUPFAM" id="SSF54821">
    <property type="entry name" value="Ribosomal protein S3 C-terminal domain"/>
    <property type="match status" value="1"/>
</dbReference>
<dbReference type="GO" id="GO:0003729">
    <property type="term" value="F:mRNA binding"/>
    <property type="evidence" value="ECO:0007669"/>
    <property type="project" value="UniProtKB-UniRule"/>
</dbReference>
<evidence type="ECO:0000256" key="1">
    <source>
        <dbReference type="ARBA" id="ARBA00010761"/>
    </source>
</evidence>
<organism evidence="11 12">
    <name type="scientific">Candidatus Gottesmanbacteria bacterium RIFCSPHIGHO2_02_FULL_39_14</name>
    <dbReference type="NCBI Taxonomy" id="1798383"/>
    <lineage>
        <taxon>Bacteria</taxon>
        <taxon>Candidatus Gottesmaniibacteriota</taxon>
    </lineage>
</organism>
<evidence type="ECO:0000256" key="5">
    <source>
        <dbReference type="ARBA" id="ARBA00023274"/>
    </source>
</evidence>
<evidence type="ECO:0000313" key="12">
    <source>
        <dbReference type="Proteomes" id="UP000176253"/>
    </source>
</evidence>
<evidence type="ECO:0000256" key="2">
    <source>
        <dbReference type="ARBA" id="ARBA00022730"/>
    </source>
</evidence>
<evidence type="ECO:0000256" key="9">
    <source>
        <dbReference type="RuleBase" id="RU003624"/>
    </source>
</evidence>
<name>A0A1F5ZV21_9BACT</name>
<dbReference type="InterPro" id="IPR036419">
    <property type="entry name" value="Ribosomal_S3_C_sf"/>
</dbReference>
<dbReference type="SUPFAM" id="SSF54814">
    <property type="entry name" value="Prokaryotic type KH domain (KH-domain type II)"/>
    <property type="match status" value="1"/>
</dbReference>
<evidence type="ECO:0000256" key="7">
    <source>
        <dbReference type="ARBA" id="ARBA00035257"/>
    </source>
</evidence>
<evidence type="ECO:0000256" key="4">
    <source>
        <dbReference type="ARBA" id="ARBA00022980"/>
    </source>
</evidence>
<comment type="similarity">
    <text evidence="1 8 9">Belongs to the universal ribosomal protein uS3 family.</text>
</comment>
<dbReference type="PROSITE" id="PS50823">
    <property type="entry name" value="KH_TYPE_2"/>
    <property type="match status" value="1"/>
</dbReference>
<dbReference type="AlphaFoldDB" id="A0A1F5ZV21"/>
<dbReference type="NCBIfam" id="TIGR01009">
    <property type="entry name" value="rpsC_bact"/>
    <property type="match status" value="1"/>
</dbReference>
<evidence type="ECO:0000259" key="10">
    <source>
        <dbReference type="PROSITE" id="PS50823"/>
    </source>
</evidence>
<dbReference type="InterPro" id="IPR057258">
    <property type="entry name" value="Ribosomal_uS3"/>
</dbReference>
<dbReference type="PANTHER" id="PTHR11760:SF19">
    <property type="entry name" value="SMALL RIBOSOMAL SUBUNIT PROTEIN US3C"/>
    <property type="match status" value="1"/>
</dbReference>
<dbReference type="InterPro" id="IPR001351">
    <property type="entry name" value="Ribosomal_uS3_C"/>
</dbReference>
<comment type="caution">
    <text evidence="11">The sequence shown here is derived from an EMBL/GenBank/DDBJ whole genome shotgun (WGS) entry which is preliminary data.</text>
</comment>
<dbReference type="Pfam" id="PF07650">
    <property type="entry name" value="KH_2"/>
    <property type="match status" value="1"/>
</dbReference>
<sequence length="218" mass="24703">MGHKVNPIGFRLGVIFTWDSRWFADKNQYKNFVLEDAFIREAVFNKVKIAGLTKIEIERSINTLNIILHVVRPGVVIGRGGQGLEELKKFIQQKIVEHRKKRNLLDKKNIVKLDLRVEPVKEPNLNAHFVATQIAEQLEKRLPHKRVVNFALEKMTNSGARGAKIILAGRIAGAEIARRETYKTGTIPLSTLRENIDFAKVAALTKSGYVGVKVWICK</sequence>
<dbReference type="GO" id="GO:0022627">
    <property type="term" value="C:cytosolic small ribosomal subunit"/>
    <property type="evidence" value="ECO:0007669"/>
    <property type="project" value="TreeGrafter"/>
</dbReference>
<dbReference type="CDD" id="cd02412">
    <property type="entry name" value="KH-II_30S_S3"/>
    <property type="match status" value="1"/>
</dbReference>
<dbReference type="InterPro" id="IPR004044">
    <property type="entry name" value="KH_dom_type_2"/>
</dbReference>
<dbReference type="GO" id="GO:0019843">
    <property type="term" value="F:rRNA binding"/>
    <property type="evidence" value="ECO:0007669"/>
    <property type="project" value="UniProtKB-UniRule"/>
</dbReference>
<feature type="domain" description="KH type-2" evidence="10">
    <location>
        <begin position="39"/>
        <end position="121"/>
    </location>
</feature>
<dbReference type="STRING" id="1798383.A3D78_03435"/>
<protein>
    <recommendedName>
        <fullName evidence="7 8">Small ribosomal subunit protein uS3</fullName>
    </recommendedName>
</protein>
<dbReference type="InterPro" id="IPR005704">
    <property type="entry name" value="Ribosomal_uS3_bac-typ"/>
</dbReference>
<reference evidence="11 12" key="1">
    <citation type="journal article" date="2016" name="Nat. Commun.">
        <title>Thousands of microbial genomes shed light on interconnected biogeochemical processes in an aquifer system.</title>
        <authorList>
            <person name="Anantharaman K."/>
            <person name="Brown C.T."/>
            <person name="Hug L.A."/>
            <person name="Sharon I."/>
            <person name="Castelle C.J."/>
            <person name="Probst A.J."/>
            <person name="Thomas B.C."/>
            <person name="Singh A."/>
            <person name="Wilkins M.J."/>
            <person name="Karaoz U."/>
            <person name="Brodie E.L."/>
            <person name="Williams K.H."/>
            <person name="Hubbard S.S."/>
            <person name="Banfield J.F."/>
        </authorList>
    </citation>
    <scope>NUCLEOTIDE SEQUENCE [LARGE SCALE GENOMIC DNA]</scope>
</reference>
<keyword evidence="5 8" id="KW-0687">Ribonucleoprotein</keyword>
<dbReference type="FunFam" id="3.30.300.20:FF:000001">
    <property type="entry name" value="30S ribosomal protein S3"/>
    <property type="match status" value="1"/>
</dbReference>
<dbReference type="Pfam" id="PF00189">
    <property type="entry name" value="Ribosomal_S3_C"/>
    <property type="match status" value="1"/>
</dbReference>
<dbReference type="InterPro" id="IPR018280">
    <property type="entry name" value="Ribosomal_uS3_CS"/>
</dbReference>
<dbReference type="GO" id="GO:0006412">
    <property type="term" value="P:translation"/>
    <property type="evidence" value="ECO:0007669"/>
    <property type="project" value="UniProtKB-UniRule"/>
</dbReference>
<evidence type="ECO:0000256" key="6">
    <source>
        <dbReference type="ARBA" id="ARBA00024998"/>
    </source>
</evidence>
<dbReference type="HAMAP" id="MF_01309_B">
    <property type="entry name" value="Ribosomal_uS3_B"/>
    <property type="match status" value="1"/>
</dbReference>
<dbReference type="PROSITE" id="PS00548">
    <property type="entry name" value="RIBOSOMAL_S3"/>
    <property type="match status" value="1"/>
</dbReference>
<dbReference type="InterPro" id="IPR015946">
    <property type="entry name" value="KH_dom-like_a/b"/>
</dbReference>
<dbReference type="EMBL" id="MFJM01000062">
    <property type="protein sequence ID" value="OGG15982.1"/>
    <property type="molecule type" value="Genomic_DNA"/>
</dbReference>
<comment type="subunit">
    <text evidence="8">Part of the 30S ribosomal subunit. Forms a tight complex with proteins S10 and S14.</text>
</comment>
<keyword evidence="4 8" id="KW-0689">Ribosomal protein</keyword>
<accession>A0A1F5ZV21</accession>
<dbReference type="Gene3D" id="3.30.300.20">
    <property type="match status" value="1"/>
</dbReference>
<evidence type="ECO:0000256" key="8">
    <source>
        <dbReference type="HAMAP-Rule" id="MF_01309"/>
    </source>
</evidence>
<evidence type="ECO:0000256" key="3">
    <source>
        <dbReference type="ARBA" id="ARBA00022884"/>
    </source>
</evidence>
<dbReference type="Proteomes" id="UP000176253">
    <property type="component" value="Unassembled WGS sequence"/>
</dbReference>
<gene>
    <name evidence="8" type="primary">rpsC</name>
    <name evidence="11" type="ORF">A3D78_03435</name>
</gene>
<proteinExistence type="inferred from homology"/>
<dbReference type="GO" id="GO:0003735">
    <property type="term" value="F:structural constituent of ribosome"/>
    <property type="evidence" value="ECO:0007669"/>
    <property type="project" value="InterPro"/>
</dbReference>
<comment type="function">
    <text evidence="6 8">Binds the lower part of the 30S subunit head. Binds mRNA in the 70S ribosome, positioning it for translation.</text>
</comment>
<dbReference type="PANTHER" id="PTHR11760">
    <property type="entry name" value="30S/40S RIBOSOMAL PROTEIN S3"/>
    <property type="match status" value="1"/>
</dbReference>